<feature type="transmembrane region" description="Helical" evidence="1">
    <location>
        <begin position="21"/>
        <end position="45"/>
    </location>
</feature>
<accession>A0A255EIZ9</accession>
<evidence type="ECO:0000313" key="2">
    <source>
        <dbReference type="EMBL" id="OYN91497.1"/>
    </source>
</evidence>
<reference evidence="2 3" key="1">
    <citation type="submission" date="2017-07" db="EMBL/GenBank/DDBJ databases">
        <title>Draft whole genome sequences of clinical Proprionibacteriaceae strains.</title>
        <authorList>
            <person name="Bernier A.-M."/>
            <person name="Bernard K."/>
            <person name="Domingo M.-C."/>
        </authorList>
    </citation>
    <scope>NUCLEOTIDE SEQUENCE [LARGE SCALE GENOMIC DNA]</scope>
    <source>
        <strain evidence="2 3">NML 160184</strain>
    </source>
</reference>
<sequence length="74" mass="8115">MTSAVLWRPASVVDAFEDLPWAVWVAYGVVTLLLALLPMVIGTLLLRRRAQWHWAIAPALTAVVAVAVFAARTM</sequence>
<gene>
    <name evidence="2" type="ORF">CGZ92_00145</name>
</gene>
<protein>
    <submittedName>
        <fullName evidence="2">Uncharacterized protein</fullName>
    </submittedName>
</protein>
<dbReference type="EMBL" id="NMVI01000002">
    <property type="protein sequence ID" value="OYN91497.1"/>
    <property type="molecule type" value="Genomic_DNA"/>
</dbReference>
<keyword evidence="1" id="KW-1133">Transmembrane helix</keyword>
<name>A0A255EIZ9_9ACTN</name>
<evidence type="ECO:0000256" key="1">
    <source>
        <dbReference type="SAM" id="Phobius"/>
    </source>
</evidence>
<comment type="caution">
    <text evidence="2">The sequence shown here is derived from an EMBL/GenBank/DDBJ whole genome shotgun (WGS) entry which is preliminary data.</text>
</comment>
<keyword evidence="1" id="KW-0812">Transmembrane</keyword>
<evidence type="ECO:0000313" key="3">
    <source>
        <dbReference type="Proteomes" id="UP000216533"/>
    </source>
</evidence>
<organism evidence="2 3">
    <name type="scientific">Parenemella sanctibonifatiensis</name>
    <dbReference type="NCBI Taxonomy" id="2016505"/>
    <lineage>
        <taxon>Bacteria</taxon>
        <taxon>Bacillati</taxon>
        <taxon>Actinomycetota</taxon>
        <taxon>Actinomycetes</taxon>
        <taxon>Propionibacteriales</taxon>
        <taxon>Propionibacteriaceae</taxon>
        <taxon>Parenemella</taxon>
    </lineage>
</organism>
<proteinExistence type="predicted"/>
<dbReference type="AlphaFoldDB" id="A0A255EIZ9"/>
<feature type="transmembrane region" description="Helical" evidence="1">
    <location>
        <begin position="52"/>
        <end position="71"/>
    </location>
</feature>
<dbReference type="Proteomes" id="UP000216533">
    <property type="component" value="Unassembled WGS sequence"/>
</dbReference>
<keyword evidence="1" id="KW-0472">Membrane</keyword>